<evidence type="ECO:0000256" key="2">
    <source>
        <dbReference type="SAM" id="SignalP"/>
    </source>
</evidence>
<proteinExistence type="predicted"/>
<feature type="signal peptide" evidence="2">
    <location>
        <begin position="1"/>
        <end position="20"/>
    </location>
</feature>
<evidence type="ECO:0000313" key="4">
    <source>
        <dbReference type="WBParaSite" id="PSAMB.scaffold9314size5107.g32314.t1"/>
    </source>
</evidence>
<feature type="region of interest" description="Disordered" evidence="1">
    <location>
        <begin position="48"/>
        <end position="78"/>
    </location>
</feature>
<dbReference type="AlphaFoldDB" id="A0A914XLB9"/>
<reference evidence="4" key="1">
    <citation type="submission" date="2022-11" db="UniProtKB">
        <authorList>
            <consortium name="WormBaseParasite"/>
        </authorList>
    </citation>
    <scope>IDENTIFICATION</scope>
</reference>
<feature type="chain" id="PRO_5037977845" evidence="2">
    <location>
        <begin position="21"/>
        <end position="554"/>
    </location>
</feature>
<keyword evidence="3" id="KW-1185">Reference proteome</keyword>
<keyword evidence="2" id="KW-0732">Signal</keyword>
<organism evidence="3 4">
    <name type="scientific">Plectus sambesii</name>
    <dbReference type="NCBI Taxonomy" id="2011161"/>
    <lineage>
        <taxon>Eukaryota</taxon>
        <taxon>Metazoa</taxon>
        <taxon>Ecdysozoa</taxon>
        <taxon>Nematoda</taxon>
        <taxon>Chromadorea</taxon>
        <taxon>Plectida</taxon>
        <taxon>Plectina</taxon>
        <taxon>Plectoidea</taxon>
        <taxon>Plectidae</taxon>
        <taxon>Plectus</taxon>
    </lineage>
</organism>
<evidence type="ECO:0000313" key="3">
    <source>
        <dbReference type="Proteomes" id="UP000887566"/>
    </source>
</evidence>
<dbReference type="WBParaSite" id="PSAMB.scaffold9314size5107.g32314.t1">
    <property type="protein sequence ID" value="PSAMB.scaffold9314size5107.g32314.t1"/>
    <property type="gene ID" value="PSAMB.scaffold9314size5107.g32314"/>
</dbReference>
<evidence type="ECO:0000256" key="1">
    <source>
        <dbReference type="SAM" id="MobiDB-lite"/>
    </source>
</evidence>
<dbReference type="Proteomes" id="UP000887566">
    <property type="component" value="Unplaced"/>
</dbReference>
<sequence>MVSIIFKVIVLITIVCGVWARPRRNVDVKIVNLDRINGNALDIAIHQPSPNQFPTVRKDPPVTRSCKTRGSRGNTNEEECNIAQEERCNKEDEEDAGCQLATDMETNAGEDGKECYFKHERLNPDGLEKNERPDHSKVSTKCKGKLRSFEELADSQPLINLQGAENNADLALIRGAAEFENDFDDEAVKERMKNIFICKHHEDELVYHWKTSKKPKHVIYKEVNTVSKVACSVPNAVLNMHGLNSPSVFAKPGRFLRKKQAEAFLKQTGTHLQVGIAMCQAHAEQIDRWQTMNALEKDGLEVTPNVNYAGTASLDQSIAGYSERHERVLEEMDCRRDNNGVWTNGISKKLQLIMDEVAERYAESAEWPARRTLLALVAPILSFAELEKFIPGLTYYSDAVMIGLPYGSISAKISSGKRTEIASTLRLHRNEHITQMYERYLDGVYGVGHEKGISRSTMWKILDVCSAHRKKAITGLDEFIANGRDGFDHIYQMLQSMLDQGHEDRDFVEMATKRLKESHQYLEGDYKLHVAETSTVADHCIRLASHRAIAWPLS</sequence>
<accession>A0A914XLB9</accession>
<protein>
    <submittedName>
        <fullName evidence="4">Uncharacterized protein</fullName>
    </submittedName>
</protein>
<name>A0A914XLB9_9BILA</name>